<dbReference type="Pfam" id="PF00651">
    <property type="entry name" value="BTB"/>
    <property type="match status" value="1"/>
</dbReference>
<comment type="caution">
    <text evidence="3">The sequence shown here is derived from an EMBL/GenBank/DDBJ whole genome shotgun (WGS) entry which is preliminary data.</text>
</comment>
<dbReference type="Pfam" id="PF07534">
    <property type="entry name" value="TLD"/>
    <property type="match status" value="1"/>
</dbReference>
<evidence type="ECO:0000313" key="3">
    <source>
        <dbReference type="EMBL" id="EXX57225.1"/>
    </source>
</evidence>
<dbReference type="EMBL" id="JEMT01027425">
    <property type="protein sequence ID" value="EXX57225.1"/>
    <property type="molecule type" value="Genomic_DNA"/>
</dbReference>
<evidence type="ECO:0000313" key="4">
    <source>
        <dbReference type="Proteomes" id="UP000022910"/>
    </source>
</evidence>
<dbReference type="Gene3D" id="1.25.40.420">
    <property type="match status" value="1"/>
</dbReference>
<feature type="domain" description="BTB" evidence="1">
    <location>
        <begin position="23"/>
        <end position="96"/>
    </location>
</feature>
<reference evidence="3 4" key="1">
    <citation type="submission" date="2014-02" db="EMBL/GenBank/DDBJ databases">
        <title>Single nucleus genome sequencing reveals high similarity among nuclei of an endomycorrhizal fungus.</title>
        <authorList>
            <person name="Lin K."/>
            <person name="Geurts R."/>
            <person name="Zhang Z."/>
            <person name="Limpens E."/>
            <person name="Saunders D.G."/>
            <person name="Mu D."/>
            <person name="Pang E."/>
            <person name="Cao H."/>
            <person name="Cha H."/>
            <person name="Lin T."/>
            <person name="Zhou Q."/>
            <person name="Shang Y."/>
            <person name="Li Y."/>
            <person name="Ivanov S."/>
            <person name="Sharma T."/>
            <person name="Velzen R.V."/>
            <person name="Ruijter N.D."/>
            <person name="Aanen D.K."/>
            <person name="Win J."/>
            <person name="Kamoun S."/>
            <person name="Bisseling T."/>
            <person name="Huang S."/>
        </authorList>
    </citation>
    <scope>NUCLEOTIDE SEQUENCE [LARGE SCALE GENOMIC DNA]</scope>
    <source>
        <strain evidence="4">DAOM197198w</strain>
    </source>
</reference>
<dbReference type="AlphaFoldDB" id="A0A015ISK0"/>
<dbReference type="HOGENOM" id="CLU_021542_0_1_1"/>
<keyword evidence="4" id="KW-1185">Reference proteome</keyword>
<dbReference type="InterPro" id="IPR006571">
    <property type="entry name" value="TLDc_dom"/>
</dbReference>
<dbReference type="Gene3D" id="3.30.710.10">
    <property type="entry name" value="Potassium Channel Kv1.1, Chain A"/>
    <property type="match status" value="1"/>
</dbReference>
<dbReference type="Proteomes" id="UP000022910">
    <property type="component" value="Unassembled WGS sequence"/>
</dbReference>
<protein>
    <recommendedName>
        <fullName evidence="5">Kelch-like protein 17</fullName>
    </recommendedName>
</protein>
<dbReference type="SMART" id="SM00584">
    <property type="entry name" value="TLDc"/>
    <property type="match status" value="1"/>
</dbReference>
<dbReference type="SMART" id="SM00225">
    <property type="entry name" value="BTB"/>
    <property type="match status" value="1"/>
</dbReference>
<name>A0A015ISK0_RHIIW</name>
<dbReference type="PANTHER" id="PTHR24410">
    <property type="entry name" value="HL07962P-RELATED"/>
    <property type="match status" value="1"/>
</dbReference>
<dbReference type="InterPro" id="IPR011333">
    <property type="entry name" value="SKP1/BTB/POZ_sf"/>
</dbReference>
<dbReference type="InterPro" id="IPR051481">
    <property type="entry name" value="BTB-POZ/Galectin-3-binding"/>
</dbReference>
<gene>
    <name evidence="3" type="ORF">RirG_209170</name>
</gene>
<evidence type="ECO:0008006" key="5">
    <source>
        <dbReference type="Google" id="ProtNLM"/>
    </source>
</evidence>
<organism evidence="3 4">
    <name type="scientific">Rhizophagus irregularis (strain DAOM 197198w)</name>
    <name type="common">Glomus intraradices</name>
    <dbReference type="NCBI Taxonomy" id="1432141"/>
    <lineage>
        <taxon>Eukaryota</taxon>
        <taxon>Fungi</taxon>
        <taxon>Fungi incertae sedis</taxon>
        <taxon>Mucoromycota</taxon>
        <taxon>Glomeromycotina</taxon>
        <taxon>Glomeromycetes</taxon>
        <taxon>Glomerales</taxon>
        <taxon>Glomeraceae</taxon>
        <taxon>Rhizophagus</taxon>
    </lineage>
</organism>
<accession>A0A015ISK0</accession>
<dbReference type="PROSITE" id="PS50097">
    <property type="entry name" value="BTB"/>
    <property type="match status" value="1"/>
</dbReference>
<dbReference type="PROSITE" id="PS51886">
    <property type="entry name" value="TLDC"/>
    <property type="match status" value="1"/>
</dbReference>
<feature type="domain" description="TLDc" evidence="2">
    <location>
        <begin position="296"/>
        <end position="464"/>
    </location>
</feature>
<proteinExistence type="predicted"/>
<evidence type="ECO:0000259" key="2">
    <source>
        <dbReference type="PROSITE" id="PS51886"/>
    </source>
</evidence>
<dbReference type="CDD" id="cd18186">
    <property type="entry name" value="BTB_POZ_ZBTB_KLHL-like"/>
    <property type="match status" value="1"/>
</dbReference>
<dbReference type="PANTHER" id="PTHR24410:SF23">
    <property type="entry name" value="BTB DOMAIN-CONTAINING PROTEIN-RELATED"/>
    <property type="match status" value="1"/>
</dbReference>
<dbReference type="SUPFAM" id="SSF54695">
    <property type="entry name" value="POZ domain"/>
    <property type="match status" value="1"/>
</dbReference>
<dbReference type="InterPro" id="IPR000210">
    <property type="entry name" value="BTB/POZ_dom"/>
</dbReference>
<sequence length="466" mass="54866">MTFEYSQELANDYEKLFEEDEDYDVIIYAGENNKVKEIHAHSNILRFRSLYFSTAFSNELTKKKDGKYIFNFPKISPKFFKIILRFIYCGKIDLEKLQGPDILKLLTIVDELKIQRLVICIQEYLVERQYEFLQQNPIEILETIYLHENFTDLWNYYLEEICAKPDILFKSDKFINLKAPLLELLLKRDDLSLDEIDIWNNLIKWCFSQHPSIQKDVKKWNKEEILIMERTIHRFIPLIRFRHIPSAIFITKVFPFRNIMPENLINNILLFYMAPNEHLNVNVQSPRKQRYVCDSIIISNKHFAIFSNWIEKKIESYYKVNNIPYKFNLLYRASRDGNTLFGFHDNCDNKGATIVIVKITNSDQIVGGYNPFYWSLSNKYKSTKDSFIFSFANKDNVQGGVVGYSNGDAYSVFCGNASYGPVFGGDDLSFNNTGWYRSGSHSYPDVGIPLNRFEVDDYEVFQVVKK</sequence>
<evidence type="ECO:0000259" key="1">
    <source>
        <dbReference type="PROSITE" id="PS50097"/>
    </source>
</evidence>